<evidence type="ECO:0000313" key="3">
    <source>
        <dbReference type="Proteomes" id="UP000314294"/>
    </source>
</evidence>
<name>A0A4Z2J7W7_9TELE</name>
<comment type="caution">
    <text evidence="2">The sequence shown here is derived from an EMBL/GenBank/DDBJ whole genome shotgun (WGS) entry which is preliminary data.</text>
</comment>
<accession>A0A4Z2J7W7</accession>
<sequence length="123" mass="13268">MNGERHRDGRKRRTGERKGEQRYSPLTLTGGLLTSGLVERLVSTMAAVNLSRSSSSSDRLVEARGGDAGLVQGVNVDVSDLHSFICIDGRTNVRGGLSLCSALVREWFGMMCVCRGRGLGRVS</sequence>
<reference evidence="2 3" key="1">
    <citation type="submission" date="2019-03" db="EMBL/GenBank/DDBJ databases">
        <title>First draft genome of Liparis tanakae, snailfish: a comprehensive survey of snailfish specific genes.</title>
        <authorList>
            <person name="Kim W."/>
            <person name="Song I."/>
            <person name="Jeong J.-H."/>
            <person name="Kim D."/>
            <person name="Kim S."/>
            <person name="Ryu S."/>
            <person name="Song J.Y."/>
            <person name="Lee S.K."/>
        </authorList>
    </citation>
    <scope>NUCLEOTIDE SEQUENCE [LARGE SCALE GENOMIC DNA]</scope>
    <source>
        <tissue evidence="2">Muscle</tissue>
    </source>
</reference>
<keyword evidence="3" id="KW-1185">Reference proteome</keyword>
<gene>
    <name evidence="2" type="ORF">EYF80_003848</name>
</gene>
<evidence type="ECO:0000256" key="1">
    <source>
        <dbReference type="SAM" id="MobiDB-lite"/>
    </source>
</evidence>
<feature type="region of interest" description="Disordered" evidence="1">
    <location>
        <begin position="1"/>
        <end position="24"/>
    </location>
</feature>
<evidence type="ECO:0000313" key="2">
    <source>
        <dbReference type="EMBL" id="TNN86004.1"/>
    </source>
</evidence>
<protein>
    <submittedName>
        <fullName evidence="2">Uncharacterized protein</fullName>
    </submittedName>
</protein>
<dbReference type="EMBL" id="SRLO01000018">
    <property type="protein sequence ID" value="TNN86004.1"/>
    <property type="molecule type" value="Genomic_DNA"/>
</dbReference>
<proteinExistence type="predicted"/>
<organism evidence="2 3">
    <name type="scientific">Liparis tanakae</name>
    <name type="common">Tanaka's snailfish</name>
    <dbReference type="NCBI Taxonomy" id="230148"/>
    <lineage>
        <taxon>Eukaryota</taxon>
        <taxon>Metazoa</taxon>
        <taxon>Chordata</taxon>
        <taxon>Craniata</taxon>
        <taxon>Vertebrata</taxon>
        <taxon>Euteleostomi</taxon>
        <taxon>Actinopterygii</taxon>
        <taxon>Neopterygii</taxon>
        <taxon>Teleostei</taxon>
        <taxon>Neoteleostei</taxon>
        <taxon>Acanthomorphata</taxon>
        <taxon>Eupercaria</taxon>
        <taxon>Perciformes</taxon>
        <taxon>Cottioidei</taxon>
        <taxon>Cottales</taxon>
        <taxon>Liparidae</taxon>
        <taxon>Liparis</taxon>
    </lineage>
</organism>
<dbReference type="Proteomes" id="UP000314294">
    <property type="component" value="Unassembled WGS sequence"/>
</dbReference>
<dbReference type="AlphaFoldDB" id="A0A4Z2J7W7"/>